<dbReference type="Pfam" id="PF02811">
    <property type="entry name" value="PHP"/>
    <property type="match status" value="1"/>
</dbReference>
<dbReference type="PANTHER" id="PTHR36928:SF1">
    <property type="entry name" value="PHOSPHATASE YCDX-RELATED"/>
    <property type="match status" value="1"/>
</dbReference>
<dbReference type="Pfam" id="PF14791">
    <property type="entry name" value="DNA_pol_B_thumb"/>
    <property type="match status" value="1"/>
</dbReference>
<feature type="domain" description="Helix-hairpin-helix DNA-binding motif class 1" evidence="22">
    <location>
        <begin position="125"/>
        <end position="144"/>
    </location>
</feature>
<keyword evidence="13" id="KW-0239">DNA-directed DNA polymerase</keyword>
<dbReference type="InterPro" id="IPR027421">
    <property type="entry name" value="DNA_pol_lamdba_lyase_dom_sf"/>
</dbReference>
<feature type="domain" description="Helix-hairpin-helix DNA-binding motif class 1" evidence="22">
    <location>
        <begin position="85"/>
        <end position="104"/>
    </location>
</feature>
<evidence type="ECO:0000256" key="14">
    <source>
        <dbReference type="ARBA" id="ARBA00023053"/>
    </source>
</evidence>
<dbReference type="InterPro" id="IPR016195">
    <property type="entry name" value="Pol/histidinol_Pase-like"/>
</dbReference>
<evidence type="ECO:0000256" key="6">
    <source>
        <dbReference type="ARBA" id="ARBA00022481"/>
    </source>
</evidence>
<comment type="catalytic activity">
    <reaction evidence="19">
        <text>a 5'-end 2'-deoxyribose-2'-deoxyribonucleotide-DNA = (2E,4S)-4-hydroxypenten-2-al-5-phosphate + a 5'-end 5'-phospho-2'-deoxyribonucleoside-DNA + H(+)</text>
        <dbReference type="Rhea" id="RHEA:76255"/>
        <dbReference type="Rhea" id="RHEA-COMP:13180"/>
        <dbReference type="Rhea" id="RHEA-COMP:18657"/>
        <dbReference type="ChEBI" id="CHEBI:15378"/>
        <dbReference type="ChEBI" id="CHEBI:136412"/>
        <dbReference type="ChEBI" id="CHEBI:195194"/>
        <dbReference type="ChEBI" id="CHEBI:195195"/>
    </reaction>
</comment>
<keyword evidence="9" id="KW-0548">Nucleotidyltransferase</keyword>
<keyword evidence="15" id="KW-0234">DNA repair</keyword>
<dbReference type="SUPFAM" id="SSF81301">
    <property type="entry name" value="Nucleotidyltransferase"/>
    <property type="match status" value="1"/>
</dbReference>
<dbReference type="GO" id="GO:0003887">
    <property type="term" value="F:DNA-directed DNA polymerase activity"/>
    <property type="evidence" value="ECO:0007669"/>
    <property type="project" value="UniProtKB-KW"/>
</dbReference>
<comment type="catalytic activity">
    <reaction evidence="21">
        <text>DNA(n) + a 2'-deoxyribonucleoside 5'-triphosphate = DNA(n+1) + diphosphate</text>
        <dbReference type="Rhea" id="RHEA:22508"/>
        <dbReference type="Rhea" id="RHEA-COMP:17339"/>
        <dbReference type="Rhea" id="RHEA-COMP:17340"/>
        <dbReference type="ChEBI" id="CHEBI:33019"/>
        <dbReference type="ChEBI" id="CHEBI:61560"/>
        <dbReference type="ChEBI" id="CHEBI:173112"/>
        <dbReference type="EC" id="2.7.7.7"/>
    </reaction>
</comment>
<evidence type="ECO:0000256" key="1">
    <source>
        <dbReference type="ARBA" id="ARBA00001946"/>
    </source>
</evidence>
<dbReference type="CDD" id="cd07436">
    <property type="entry name" value="PHP_PolX"/>
    <property type="match status" value="1"/>
</dbReference>
<evidence type="ECO:0000259" key="24">
    <source>
        <dbReference type="SMART" id="SM00483"/>
    </source>
</evidence>
<keyword evidence="7" id="KW-0237">DNA synthesis</keyword>
<dbReference type="InterPro" id="IPR003583">
    <property type="entry name" value="Hlx-hairpin-Hlx_DNA-bd_motif"/>
</dbReference>
<dbReference type="Gene3D" id="1.10.150.20">
    <property type="entry name" value="5' to 3' exonuclease, C-terminal subdomain"/>
    <property type="match status" value="1"/>
</dbReference>
<keyword evidence="6" id="KW-0488">Methylation</keyword>
<organism evidence="25">
    <name type="scientific">uncultured Poseidoniia archaeon</name>
    <dbReference type="NCBI Taxonomy" id="1697135"/>
    <lineage>
        <taxon>Archaea</taxon>
        <taxon>Methanobacteriati</taxon>
        <taxon>Thermoplasmatota</taxon>
        <taxon>Candidatus Poseidoniia</taxon>
        <taxon>environmental samples</taxon>
    </lineage>
</organism>
<comment type="cofactor">
    <cofactor evidence="1">
        <name>Mg(2+)</name>
        <dbReference type="ChEBI" id="CHEBI:18420"/>
    </cofactor>
</comment>
<keyword evidence="14" id="KW-0915">Sodium</keyword>
<proteinExistence type="predicted"/>
<dbReference type="SMART" id="SM00483">
    <property type="entry name" value="POLXc"/>
    <property type="match status" value="1"/>
</dbReference>
<dbReference type="GO" id="GO:0006281">
    <property type="term" value="P:DNA repair"/>
    <property type="evidence" value="ECO:0007669"/>
    <property type="project" value="UniProtKB-KW"/>
</dbReference>
<dbReference type="EC" id="4.2.99.18" evidence="4"/>
<dbReference type="SUPFAM" id="SSF89550">
    <property type="entry name" value="PHP domain-like"/>
    <property type="match status" value="1"/>
</dbReference>
<reference evidence="25" key="1">
    <citation type="submission" date="2014-11" db="EMBL/GenBank/DDBJ databases">
        <authorList>
            <person name="Zhu J."/>
            <person name="Qi W."/>
            <person name="Song R."/>
        </authorList>
    </citation>
    <scope>NUCLEOTIDE SEQUENCE</scope>
</reference>
<dbReference type="InterPro" id="IPR050243">
    <property type="entry name" value="PHP_phosphatase"/>
</dbReference>
<comment type="function">
    <text evidence="20">Repair polymerase that plays a key role in base-excision repair. During this process, the damaged base is excised by specific DNA glycosylases, the DNA backbone is nicked at the abasic site by an apurinic/apyrimidic (AP) endonuclease, and POLB removes 5'-deoxyribose-phosphate from the preincised AP site acting as a 5'-deoxyribose-phosphate lyase (5'-dRP lyase); through its DNA polymerase activity, it adds one nucleotide to the 3' end of the arising single-nucleotide gap. Conducts 'gap-filling' DNA synthesis in a stepwise distributive fashion rather than in a processive fashion as for other DNA polymerases. It is also able to cleave sugar-phosphate bonds 3' to an intact AP site, acting as an AP lyase.</text>
</comment>
<dbReference type="InterPro" id="IPR037160">
    <property type="entry name" value="DNA_Pol_thumb_sf"/>
</dbReference>
<evidence type="ECO:0000256" key="21">
    <source>
        <dbReference type="ARBA" id="ARBA00049244"/>
    </source>
</evidence>
<evidence type="ECO:0000256" key="12">
    <source>
        <dbReference type="ARBA" id="ARBA00022843"/>
    </source>
</evidence>
<dbReference type="InterPro" id="IPR029398">
    <property type="entry name" value="PolB_thumb"/>
</dbReference>
<evidence type="ECO:0000256" key="19">
    <source>
        <dbReference type="ARBA" id="ARBA00044678"/>
    </source>
</evidence>
<evidence type="ECO:0000259" key="22">
    <source>
        <dbReference type="SMART" id="SM00278"/>
    </source>
</evidence>
<evidence type="ECO:0000313" key="25">
    <source>
        <dbReference type="EMBL" id="ANV80696.1"/>
    </source>
</evidence>
<evidence type="ECO:0000256" key="3">
    <source>
        <dbReference type="ARBA" id="ARBA00012417"/>
    </source>
</evidence>
<evidence type="ECO:0000256" key="10">
    <source>
        <dbReference type="ARBA" id="ARBA00022705"/>
    </source>
</evidence>
<dbReference type="PRINTS" id="PR00870">
    <property type="entry name" value="DNAPOLXBETA"/>
</dbReference>
<dbReference type="Pfam" id="PF14520">
    <property type="entry name" value="HHH_5"/>
    <property type="match status" value="1"/>
</dbReference>
<keyword evidence="11" id="KW-0227">DNA damage</keyword>
<evidence type="ECO:0000256" key="18">
    <source>
        <dbReference type="ARBA" id="ARBA00044632"/>
    </source>
</evidence>
<evidence type="ECO:0000256" key="17">
    <source>
        <dbReference type="ARBA" id="ARBA00035726"/>
    </source>
</evidence>
<dbReference type="SUPFAM" id="SSF47802">
    <property type="entry name" value="DNA polymerase beta, N-terminal domain-like"/>
    <property type="match status" value="1"/>
</dbReference>
<dbReference type="InterPro" id="IPR043519">
    <property type="entry name" value="NT_sf"/>
</dbReference>
<dbReference type="InterPro" id="IPR004013">
    <property type="entry name" value="PHP_dom"/>
</dbReference>
<dbReference type="Gene3D" id="1.10.150.110">
    <property type="entry name" value="DNA polymerase beta, N-terminal domain-like"/>
    <property type="match status" value="1"/>
</dbReference>
<dbReference type="GO" id="GO:0005829">
    <property type="term" value="C:cytosol"/>
    <property type="evidence" value="ECO:0007669"/>
    <property type="project" value="TreeGrafter"/>
</dbReference>
<dbReference type="SMART" id="SM00481">
    <property type="entry name" value="POLIIIAc"/>
    <property type="match status" value="1"/>
</dbReference>
<dbReference type="GO" id="GO:0042578">
    <property type="term" value="F:phosphoric ester hydrolase activity"/>
    <property type="evidence" value="ECO:0007669"/>
    <property type="project" value="TreeGrafter"/>
</dbReference>
<dbReference type="InterPro" id="IPR003141">
    <property type="entry name" value="Pol/His_phosphatase_N"/>
</dbReference>
<dbReference type="InterPro" id="IPR002054">
    <property type="entry name" value="DNA-dir_DNA_pol_X"/>
</dbReference>
<evidence type="ECO:0000256" key="7">
    <source>
        <dbReference type="ARBA" id="ARBA00022634"/>
    </source>
</evidence>
<dbReference type="GO" id="GO:0003677">
    <property type="term" value="F:DNA binding"/>
    <property type="evidence" value="ECO:0007669"/>
    <property type="project" value="InterPro"/>
</dbReference>
<reference evidence="25" key="2">
    <citation type="journal article" date="2015" name="ISME J.">
        <title>A new class of marine Euryarchaeota group II from the Mediterranean deep chlorophyll maximum.</title>
        <authorList>
            <person name="Martin-Cuadrado A.B."/>
            <person name="Garcia-Heredia I."/>
            <person name="Molto A.G."/>
            <person name="Lopez-Ubeda R."/>
            <person name="Kimes N."/>
            <person name="Lopez-Garcia P."/>
            <person name="Moreira D."/>
            <person name="Rodriguez-Valera F."/>
        </authorList>
    </citation>
    <scope>NUCLEOTIDE SEQUENCE</scope>
</reference>
<comment type="catalytic activity">
    <reaction evidence="18">
        <text>2'-deoxyribonucleotide-(2'-deoxyribose 5'-phosphate)-2'-deoxyribonucleotide-DNA = a 3'-end 2'-deoxyribonucleotide-(2,3-dehydro-2,3-deoxyribose 5'-phosphate)-DNA + a 5'-end 5'-phospho-2'-deoxyribonucleoside-DNA + H(+)</text>
        <dbReference type="Rhea" id="RHEA:66592"/>
        <dbReference type="Rhea" id="RHEA-COMP:13180"/>
        <dbReference type="Rhea" id="RHEA-COMP:16897"/>
        <dbReference type="Rhea" id="RHEA-COMP:17067"/>
        <dbReference type="ChEBI" id="CHEBI:15378"/>
        <dbReference type="ChEBI" id="CHEBI:136412"/>
        <dbReference type="ChEBI" id="CHEBI:157695"/>
        <dbReference type="ChEBI" id="CHEBI:167181"/>
        <dbReference type="EC" id="4.2.99.18"/>
    </reaction>
</comment>
<dbReference type="Pfam" id="PF14716">
    <property type="entry name" value="HHH_8"/>
    <property type="match status" value="1"/>
</dbReference>
<feature type="domain" description="DNA-directed DNA polymerase X" evidence="24">
    <location>
        <begin position="34"/>
        <end position="388"/>
    </location>
</feature>
<feature type="domain" description="Helix-hairpin-helix DNA-binding motif class 1" evidence="22">
    <location>
        <begin position="160"/>
        <end position="179"/>
    </location>
</feature>
<keyword evidence="8" id="KW-0808">Transferase</keyword>
<evidence type="ECO:0000256" key="5">
    <source>
        <dbReference type="ARBA" id="ARBA00020020"/>
    </source>
</evidence>
<comment type="subcellular location">
    <subcellularLocation>
        <location evidence="2">Cytoplasm</location>
    </subcellularLocation>
</comment>
<keyword evidence="10" id="KW-0235">DNA replication</keyword>
<evidence type="ECO:0000259" key="23">
    <source>
        <dbReference type="SMART" id="SM00481"/>
    </source>
</evidence>
<dbReference type="InterPro" id="IPR047967">
    <property type="entry name" value="PolX_PHP"/>
</dbReference>
<evidence type="ECO:0000256" key="11">
    <source>
        <dbReference type="ARBA" id="ARBA00022763"/>
    </source>
</evidence>
<dbReference type="Gene3D" id="3.30.460.10">
    <property type="entry name" value="Beta Polymerase, domain 2"/>
    <property type="match status" value="1"/>
</dbReference>
<dbReference type="InterPro" id="IPR010996">
    <property type="entry name" value="HHH_MUS81"/>
</dbReference>
<dbReference type="InterPro" id="IPR002008">
    <property type="entry name" value="DNA_pol_X_beta-like"/>
</dbReference>
<protein>
    <recommendedName>
        <fullName evidence="5">DNA polymerase beta</fullName>
        <ecNumber evidence="3">2.7.7.7</ecNumber>
        <ecNumber evidence="4">4.2.99.18</ecNumber>
    </recommendedName>
    <alternativeName>
        <fullName evidence="16">5'-deoxyribose-phosphate lyase</fullName>
    </alternativeName>
    <alternativeName>
        <fullName evidence="17">AP lyase</fullName>
    </alternativeName>
</protein>
<evidence type="ECO:0000256" key="13">
    <source>
        <dbReference type="ARBA" id="ARBA00022932"/>
    </source>
</evidence>
<evidence type="ECO:0000256" key="16">
    <source>
        <dbReference type="ARBA" id="ARBA00035717"/>
    </source>
</evidence>
<dbReference type="AlphaFoldDB" id="A0A1B1TEI0"/>
<dbReference type="PANTHER" id="PTHR36928">
    <property type="entry name" value="PHOSPHATASE YCDX-RELATED"/>
    <property type="match status" value="1"/>
</dbReference>
<dbReference type="Gene3D" id="3.30.210.10">
    <property type="entry name" value="DNA polymerase, thumb domain"/>
    <property type="match status" value="1"/>
</dbReference>
<dbReference type="SMART" id="SM00278">
    <property type="entry name" value="HhH1"/>
    <property type="match status" value="3"/>
</dbReference>
<dbReference type="GO" id="GO:0140078">
    <property type="term" value="F:class I DNA-(apurinic or apyrimidinic site) endonuclease activity"/>
    <property type="evidence" value="ECO:0007669"/>
    <property type="project" value="UniProtKB-EC"/>
</dbReference>
<accession>A0A1B1TEI0</accession>
<keyword evidence="12" id="KW-0832">Ubl conjugation</keyword>
<evidence type="ECO:0000256" key="2">
    <source>
        <dbReference type="ARBA" id="ARBA00004496"/>
    </source>
</evidence>
<evidence type="ECO:0000256" key="15">
    <source>
        <dbReference type="ARBA" id="ARBA00023204"/>
    </source>
</evidence>
<evidence type="ECO:0000256" key="9">
    <source>
        <dbReference type="ARBA" id="ARBA00022695"/>
    </source>
</evidence>
<feature type="domain" description="Polymerase/histidinol phosphatase N-terminal" evidence="23">
    <location>
        <begin position="414"/>
        <end position="500"/>
    </location>
</feature>
<dbReference type="EC" id="2.7.7.7" evidence="3"/>
<dbReference type="EMBL" id="KP211902">
    <property type="protein sequence ID" value="ANV80696.1"/>
    <property type="molecule type" value="Genomic_DNA"/>
</dbReference>
<evidence type="ECO:0000256" key="20">
    <source>
        <dbReference type="ARBA" id="ARBA00045548"/>
    </source>
</evidence>
<evidence type="ECO:0000256" key="8">
    <source>
        <dbReference type="ARBA" id="ARBA00022679"/>
    </source>
</evidence>
<evidence type="ECO:0000256" key="4">
    <source>
        <dbReference type="ARBA" id="ARBA00012720"/>
    </source>
</evidence>
<sequence length="662" mass="73587">MLDGMIQDPCALHEAMVKVGGWSLPKSRRDEPPYFSKTQLVDVLEQVGVLLELSGANGFRVRAYQNASRALSSMEEDLFSTISEDRLLQIKGIGKGIGGLITESVMQGTWGDMQSLYDKVPPGLIEIVGIPGLGPKKVKSLYDSLGIDSIELLKKACELDHISSLPGFGKKSQNKIFEGIDLLRRYQGRTRMDVGLLYGRSLEEKISLIQGVEKAQLAGSARRRRETIGDLDIVVSSLVENHQKVIQKILGLPGIAEVKGYGDSKISLILEQEMLSNSIGNGSLDEKLAETLMERNSDATIDAQVRIVTPETFPFTLAYFTGSKEHNIRLRQEAINRGLRLNEFGLFPESLAGSSIGMEAAKHTLLCSDESEIYKNLDMHWVPPEMREDMGEIEAASFSKSLLPDLIIPEDIKGAFHNHTVYSDGSNTLEEMALAAQSLGWQYLGIADHSETLNIGGRTIGIPSEIVPTQHKEIIKLNQKWSDEDVDFRLFHGSECDILADGKLDYSDNVRNIFSHVVGSIHALGSWRNRDEIENTEMLIRAIEDPTFTILGHPTGRILQVREGIPIDMHAVIRRMGELNIEGDLKAIEINASPYRLDLDWRLCKFAKEQKVPICINPDAHDVNGLNDVWYGVQIARKGWLESSDILNTKSGAEIESLFDVR</sequence>
<dbReference type="Gene3D" id="3.20.20.140">
    <property type="entry name" value="Metal-dependent hydrolases"/>
    <property type="match status" value="1"/>
</dbReference>
<name>A0A1B1TEI0_9ARCH</name>
<dbReference type="GO" id="GO:0008270">
    <property type="term" value="F:zinc ion binding"/>
    <property type="evidence" value="ECO:0007669"/>
    <property type="project" value="TreeGrafter"/>
</dbReference>